<dbReference type="OrthoDB" id="7939379at2"/>
<dbReference type="EMBL" id="CP042304">
    <property type="protein sequence ID" value="QDZ13354.1"/>
    <property type="molecule type" value="Genomic_DNA"/>
</dbReference>
<evidence type="ECO:0000256" key="1">
    <source>
        <dbReference type="ARBA" id="ARBA00004651"/>
    </source>
</evidence>
<evidence type="ECO:0000313" key="11">
    <source>
        <dbReference type="Proteomes" id="UP000315364"/>
    </source>
</evidence>
<evidence type="ECO:0000256" key="3">
    <source>
        <dbReference type="ARBA" id="ARBA00022448"/>
    </source>
</evidence>
<dbReference type="AlphaFoldDB" id="A0A5B8M0A7"/>
<dbReference type="GO" id="GO:0055085">
    <property type="term" value="P:transmembrane transport"/>
    <property type="evidence" value="ECO:0007669"/>
    <property type="project" value="InterPro"/>
</dbReference>
<dbReference type="Pfam" id="PF00528">
    <property type="entry name" value="BPD_transp_1"/>
    <property type="match status" value="1"/>
</dbReference>
<keyword evidence="5 8" id="KW-0812">Transmembrane</keyword>
<comment type="subcellular location">
    <subcellularLocation>
        <location evidence="1 8">Cell membrane</location>
        <topology evidence="1 8">Multi-pass membrane protein</topology>
    </subcellularLocation>
</comment>
<dbReference type="PANTHER" id="PTHR43227">
    <property type="entry name" value="BLL4140 PROTEIN"/>
    <property type="match status" value="1"/>
</dbReference>
<sequence>MQLQLILVLALPSLYVLWLSFTESSYGATPEFVGWANYAAILSDPSFWRSLVNTLIVVNIVVYVEIILSIGVALLFQSVKRGRALLMAMILAPYAVSEVVAVLAWRFMLEPDIGILTGLFSALGYVPNWATNPIEALVLVSMIGVWLHLPFSFLLIYAALIAIPADLGEAARVDGARPWQRFRLVTLPLLMPAILIAIIFRYIFGFRIFSEVWLLTQGGPARTTEVMAVYLYKNAFRYNEFGMAAATGWLMVLGALLLASFYVYHVYRSGFRNEV</sequence>
<keyword evidence="3 8" id="KW-0813">Transport</keyword>
<dbReference type="KEGG" id="dea:FPZ08_17835"/>
<evidence type="ECO:0000313" key="10">
    <source>
        <dbReference type="EMBL" id="QDZ13354.1"/>
    </source>
</evidence>
<feature type="transmembrane region" description="Helical" evidence="8">
    <location>
        <begin position="136"/>
        <end position="163"/>
    </location>
</feature>
<keyword evidence="4" id="KW-1003">Cell membrane</keyword>
<evidence type="ECO:0000259" key="9">
    <source>
        <dbReference type="PROSITE" id="PS50928"/>
    </source>
</evidence>
<evidence type="ECO:0000256" key="2">
    <source>
        <dbReference type="ARBA" id="ARBA00009306"/>
    </source>
</evidence>
<evidence type="ECO:0000256" key="4">
    <source>
        <dbReference type="ARBA" id="ARBA00022475"/>
    </source>
</evidence>
<keyword evidence="11" id="KW-1185">Reference proteome</keyword>
<name>A0A5B8M0A7_9HYPH</name>
<keyword evidence="6 8" id="KW-1133">Transmembrane helix</keyword>
<feature type="transmembrane region" description="Helical" evidence="8">
    <location>
        <begin position="88"/>
        <end position="108"/>
    </location>
</feature>
<dbReference type="GO" id="GO:0005886">
    <property type="term" value="C:plasma membrane"/>
    <property type="evidence" value="ECO:0007669"/>
    <property type="project" value="UniProtKB-SubCell"/>
</dbReference>
<dbReference type="InterPro" id="IPR000515">
    <property type="entry name" value="MetI-like"/>
</dbReference>
<dbReference type="InterPro" id="IPR050809">
    <property type="entry name" value="UgpAE/MalFG_permease"/>
</dbReference>
<dbReference type="Proteomes" id="UP000315364">
    <property type="component" value="Chromosome"/>
</dbReference>
<dbReference type="CDD" id="cd06261">
    <property type="entry name" value="TM_PBP2"/>
    <property type="match status" value="1"/>
</dbReference>
<dbReference type="SUPFAM" id="SSF161098">
    <property type="entry name" value="MetI-like"/>
    <property type="match status" value="1"/>
</dbReference>
<dbReference type="PANTHER" id="PTHR43227:SF7">
    <property type="entry name" value="ARABINOOLIGOSACCHARIDES TRANSPORT SYSTEM PERMEASE PROTEIN ARAP"/>
    <property type="match status" value="1"/>
</dbReference>
<accession>A0A5B8M0A7</accession>
<feature type="transmembrane region" description="Helical" evidence="8">
    <location>
        <begin position="51"/>
        <end position="76"/>
    </location>
</feature>
<evidence type="ECO:0000256" key="8">
    <source>
        <dbReference type="RuleBase" id="RU363032"/>
    </source>
</evidence>
<evidence type="ECO:0000256" key="5">
    <source>
        <dbReference type="ARBA" id="ARBA00022692"/>
    </source>
</evidence>
<feature type="transmembrane region" description="Helical" evidence="8">
    <location>
        <begin position="184"/>
        <end position="204"/>
    </location>
</feature>
<proteinExistence type="inferred from homology"/>
<dbReference type="PROSITE" id="PS50928">
    <property type="entry name" value="ABC_TM1"/>
    <property type="match status" value="1"/>
</dbReference>
<gene>
    <name evidence="10" type="ORF">FPZ08_17835</name>
</gene>
<dbReference type="Gene3D" id="1.10.3720.10">
    <property type="entry name" value="MetI-like"/>
    <property type="match status" value="1"/>
</dbReference>
<organism evidence="10 11">
    <name type="scientific">Devosia ginsengisoli</name>
    <dbReference type="NCBI Taxonomy" id="400770"/>
    <lineage>
        <taxon>Bacteria</taxon>
        <taxon>Pseudomonadati</taxon>
        <taxon>Pseudomonadota</taxon>
        <taxon>Alphaproteobacteria</taxon>
        <taxon>Hyphomicrobiales</taxon>
        <taxon>Devosiaceae</taxon>
        <taxon>Devosia</taxon>
    </lineage>
</organism>
<feature type="transmembrane region" description="Helical" evidence="8">
    <location>
        <begin position="241"/>
        <end position="264"/>
    </location>
</feature>
<keyword evidence="7 8" id="KW-0472">Membrane</keyword>
<evidence type="ECO:0000256" key="7">
    <source>
        <dbReference type="ARBA" id="ARBA00023136"/>
    </source>
</evidence>
<comment type="similarity">
    <text evidence="2 8">Belongs to the binding-protein-dependent transport system permease family.</text>
</comment>
<evidence type="ECO:0000256" key="6">
    <source>
        <dbReference type="ARBA" id="ARBA00022989"/>
    </source>
</evidence>
<dbReference type="InterPro" id="IPR035906">
    <property type="entry name" value="MetI-like_sf"/>
</dbReference>
<protein>
    <submittedName>
        <fullName evidence="10">Sugar ABC transporter permease</fullName>
    </submittedName>
</protein>
<reference evidence="10 11" key="1">
    <citation type="submission" date="2019-07" db="EMBL/GenBank/DDBJ databases">
        <title>Full genome sequence of Devosia sp. Gsoil 520.</title>
        <authorList>
            <person name="Im W.-T."/>
        </authorList>
    </citation>
    <scope>NUCLEOTIDE SEQUENCE [LARGE SCALE GENOMIC DNA]</scope>
    <source>
        <strain evidence="10 11">Gsoil 520</strain>
    </source>
</reference>
<feature type="domain" description="ABC transmembrane type-1" evidence="9">
    <location>
        <begin position="51"/>
        <end position="262"/>
    </location>
</feature>